<evidence type="ECO:0000313" key="4">
    <source>
        <dbReference type="EMBL" id="MFD2204398.1"/>
    </source>
</evidence>
<evidence type="ECO:0000313" key="5">
    <source>
        <dbReference type="Proteomes" id="UP001597294"/>
    </source>
</evidence>
<evidence type="ECO:0000259" key="3">
    <source>
        <dbReference type="Pfam" id="PF02826"/>
    </source>
</evidence>
<comment type="caution">
    <text evidence="4">The sequence shown here is derived from an EMBL/GenBank/DDBJ whole genome shotgun (WGS) entry which is preliminary data.</text>
</comment>
<dbReference type="PANTHER" id="PTHR43333:SF1">
    <property type="entry name" value="D-ISOMER SPECIFIC 2-HYDROXYACID DEHYDROGENASE NAD-BINDING DOMAIN-CONTAINING PROTEIN"/>
    <property type="match status" value="1"/>
</dbReference>
<evidence type="ECO:0000256" key="1">
    <source>
        <dbReference type="ARBA" id="ARBA00023002"/>
    </source>
</evidence>
<organism evidence="4 5">
    <name type="scientific">Kiloniella antarctica</name>
    <dbReference type="NCBI Taxonomy" id="1550907"/>
    <lineage>
        <taxon>Bacteria</taxon>
        <taxon>Pseudomonadati</taxon>
        <taxon>Pseudomonadota</taxon>
        <taxon>Alphaproteobacteria</taxon>
        <taxon>Rhodospirillales</taxon>
        <taxon>Kiloniellaceae</taxon>
        <taxon>Kiloniella</taxon>
    </lineage>
</organism>
<dbReference type="InterPro" id="IPR006140">
    <property type="entry name" value="D-isomer_DH_NAD-bd"/>
</dbReference>
<sequence length="311" mass="34055">MSIILLTTVPREEETMWLDALCTLLPGEDIVLPDRIEDKEAVDLAIVANPPQGVLRTLPNLKWIQSLWAGVDALLGDSTLPEAVPLVRLVDPTLARSMAEAVATHVLALHRNLPVYARQQQKSLWLQHELPLASERHVGILGLGEMGLASAIQLTRLGFNVRGWSRSLKSQEDVKCFSGDEGLSQFLQGLDIVVNLLPLTAETKGILSKSLFDQLPQGASLINFGRGGHQVEGDILEALTRGQLSHAVLDVFSQEPLPEENLLWRHRGVTLLPHVAAPTNPKTAADIVTQNIQRYRSSGLIPKAVERSVGY</sequence>
<protein>
    <submittedName>
        <fullName evidence="4">2-hydroxyacid dehydrogenase</fullName>
    </submittedName>
</protein>
<dbReference type="Gene3D" id="3.40.50.720">
    <property type="entry name" value="NAD(P)-binding Rossmann-like Domain"/>
    <property type="match status" value="2"/>
</dbReference>
<accession>A0ABW5BEK1</accession>
<dbReference type="RefSeq" id="WP_380247944.1">
    <property type="nucleotide sequence ID" value="NZ_JBHUII010000001.1"/>
</dbReference>
<dbReference type="InterPro" id="IPR036291">
    <property type="entry name" value="NAD(P)-bd_dom_sf"/>
</dbReference>
<dbReference type="CDD" id="cd12164">
    <property type="entry name" value="GDH_like_2"/>
    <property type="match status" value="1"/>
</dbReference>
<keyword evidence="2" id="KW-0520">NAD</keyword>
<dbReference type="SUPFAM" id="SSF52283">
    <property type="entry name" value="Formate/glycerate dehydrogenase catalytic domain-like"/>
    <property type="match status" value="1"/>
</dbReference>
<keyword evidence="5" id="KW-1185">Reference proteome</keyword>
<dbReference type="EMBL" id="JBHUII010000001">
    <property type="protein sequence ID" value="MFD2204398.1"/>
    <property type="molecule type" value="Genomic_DNA"/>
</dbReference>
<keyword evidence="1" id="KW-0560">Oxidoreductase</keyword>
<dbReference type="PANTHER" id="PTHR43333">
    <property type="entry name" value="2-HACID_DH_C DOMAIN-CONTAINING PROTEIN"/>
    <property type="match status" value="1"/>
</dbReference>
<evidence type="ECO:0000256" key="2">
    <source>
        <dbReference type="ARBA" id="ARBA00023027"/>
    </source>
</evidence>
<feature type="domain" description="D-isomer specific 2-hydroxyacid dehydrogenase NAD-binding" evidence="3">
    <location>
        <begin position="104"/>
        <end position="276"/>
    </location>
</feature>
<dbReference type="Proteomes" id="UP001597294">
    <property type="component" value="Unassembled WGS sequence"/>
</dbReference>
<name>A0ABW5BEK1_9PROT</name>
<proteinExistence type="predicted"/>
<reference evidence="5" key="1">
    <citation type="journal article" date="2019" name="Int. J. Syst. Evol. Microbiol.">
        <title>The Global Catalogue of Microorganisms (GCM) 10K type strain sequencing project: providing services to taxonomists for standard genome sequencing and annotation.</title>
        <authorList>
            <consortium name="The Broad Institute Genomics Platform"/>
            <consortium name="The Broad Institute Genome Sequencing Center for Infectious Disease"/>
            <person name="Wu L."/>
            <person name="Ma J."/>
        </authorList>
    </citation>
    <scope>NUCLEOTIDE SEQUENCE [LARGE SCALE GENOMIC DNA]</scope>
    <source>
        <strain evidence="5">CGMCC 4.7192</strain>
    </source>
</reference>
<dbReference type="SUPFAM" id="SSF51735">
    <property type="entry name" value="NAD(P)-binding Rossmann-fold domains"/>
    <property type="match status" value="1"/>
</dbReference>
<gene>
    <name evidence="4" type="ORF">ACFSKO_02180</name>
</gene>
<dbReference type="Pfam" id="PF02826">
    <property type="entry name" value="2-Hacid_dh_C"/>
    <property type="match status" value="1"/>
</dbReference>